<geneLocation type="plasmid" evidence="2">
    <name>pKOI-34</name>
</geneLocation>
<dbReference type="GO" id="GO:0006355">
    <property type="term" value="P:regulation of DNA-templated transcription"/>
    <property type="evidence" value="ECO:0007669"/>
    <property type="project" value="InterPro"/>
</dbReference>
<dbReference type="Gene3D" id="1.10.1220.10">
    <property type="entry name" value="Met repressor-like"/>
    <property type="match status" value="1"/>
</dbReference>
<dbReference type="AlphaFoldDB" id="A0A097ZMI0"/>
<dbReference type="GO" id="GO:0043565">
    <property type="term" value="F:sequence-specific DNA binding"/>
    <property type="evidence" value="ECO:0007669"/>
    <property type="project" value="UniProtKB-ARBA"/>
</dbReference>
<evidence type="ECO:0000256" key="1">
    <source>
        <dbReference type="SAM" id="MobiDB-lite"/>
    </source>
</evidence>
<dbReference type="InterPro" id="IPR007337">
    <property type="entry name" value="RelB/DinJ"/>
</dbReference>
<proteinExistence type="predicted"/>
<sequence length="443" mass="48855">MTGLFERKKRAKNAQLTVRLDEQLKKRAELRLEAMGMTATEAVEQLYRFIADHGRMPVTERIVTFDIQSQRGRAIALNPADAVTENTRRFLQSLGSVEVVCCDPAAFEQAVLEYFSLYVADQATCLLAGVLNVTFMVNAASRVKDDWHDRLLSLLQRDFDFSEEQSVTFINSIVDREHVDPAIVSRNNTAWRSGKSAGSGAGESPEPVIPDRHHHPLYGAGSVQTLLDNTNVRVFYPSGEAPVSGEIGAAVLQRFLTFLAERGVSCSDPQRLTESAGRAWGVRENMIGNMPPDMQQAINDGVIFEASADTPDFSPELAAAFGFTQAQAEAVLKPALAARDLPGFLQRFLAFLADRGISCSNPRRFTEKVTEHASHEGLHRLIAMLMSRIRDEGVSFVFHNESPDELPRLAASLPGELADTFGFTGWQATTILHQIQPARPAQD</sequence>
<name>A0A097ZMI0_KLEOX</name>
<dbReference type="Pfam" id="PF04221">
    <property type="entry name" value="RelB"/>
    <property type="match status" value="1"/>
</dbReference>
<organism evidence="2">
    <name type="scientific">Klebsiella oxytoca</name>
    <dbReference type="NCBI Taxonomy" id="571"/>
    <lineage>
        <taxon>Bacteria</taxon>
        <taxon>Pseudomonadati</taxon>
        <taxon>Pseudomonadota</taxon>
        <taxon>Gammaproteobacteria</taxon>
        <taxon>Enterobacterales</taxon>
        <taxon>Enterobacteriaceae</taxon>
        <taxon>Klebsiella/Raoultella group</taxon>
        <taxon>Klebsiella</taxon>
    </lineage>
</organism>
<keyword evidence="2" id="KW-0614">Plasmid</keyword>
<accession>A0A097ZMI0</accession>
<dbReference type="InterPro" id="IPR013321">
    <property type="entry name" value="Arc_rbn_hlx_hlx"/>
</dbReference>
<dbReference type="EMBL" id="AB715422">
    <property type="protein sequence ID" value="BAP75848.1"/>
    <property type="molecule type" value="Genomic_DNA"/>
</dbReference>
<feature type="compositionally biased region" description="Low complexity" evidence="1">
    <location>
        <begin position="193"/>
        <end position="206"/>
    </location>
</feature>
<feature type="region of interest" description="Disordered" evidence="1">
    <location>
        <begin position="191"/>
        <end position="215"/>
    </location>
</feature>
<reference evidence="2" key="1">
    <citation type="journal article" date="2013" name="Diagn. Microbiol. Infect. Dis.">
        <title>A novel metallo-beta-lactamase, IMP-34, in Klebsiella isolates with decreased resistance to imipenem.</title>
        <authorList>
            <person name="Shigemoto N."/>
            <person name="Kayama S."/>
            <person name="Kuwahara R."/>
            <person name="Hisatsune J."/>
            <person name="Kato F."/>
            <person name="Nishio H."/>
            <person name="Yamasaki K."/>
            <person name="Wada Y."/>
            <person name="Sueda T."/>
            <person name="Ohge H."/>
            <person name="Sugai M."/>
        </authorList>
    </citation>
    <scope>NUCLEOTIDE SEQUENCE</scope>
    <source>
        <strain evidence="2">MS5279</strain>
        <plasmid evidence="2">pKOI-34</plasmid>
    </source>
</reference>
<evidence type="ECO:0000313" key="2">
    <source>
        <dbReference type="EMBL" id="BAP75848.1"/>
    </source>
</evidence>
<protein>
    <submittedName>
        <fullName evidence="2">RelB/DinJ family addiction module antitoxin</fullName>
    </submittedName>
</protein>